<sequence length="80" mass="8591">MVLTQHPAVEVLSRDRSTADKSGMTQGAPEALQVADRFDLVQNLTETLEKVLSSYDAQLKAIVHSSASGFSCNTDSCCES</sequence>
<gene>
    <name evidence="1" type="ORF">DSM107010_33890</name>
</gene>
<organism evidence="1 2">
    <name type="scientific">Chroococcidiopsis cubana SAG 39.79</name>
    <dbReference type="NCBI Taxonomy" id="388085"/>
    <lineage>
        <taxon>Bacteria</taxon>
        <taxon>Bacillati</taxon>
        <taxon>Cyanobacteriota</taxon>
        <taxon>Cyanophyceae</taxon>
        <taxon>Chroococcidiopsidales</taxon>
        <taxon>Chroococcidiopsidaceae</taxon>
        <taxon>Chroococcidiopsis</taxon>
    </lineage>
</organism>
<dbReference type="Proteomes" id="UP000282574">
    <property type="component" value="Unassembled WGS sequence"/>
</dbReference>
<accession>A0AB37UIY7</accession>
<proteinExistence type="predicted"/>
<comment type="caution">
    <text evidence="1">The sequence shown here is derived from an EMBL/GenBank/DDBJ whole genome shotgun (WGS) entry which is preliminary data.</text>
</comment>
<evidence type="ECO:0000313" key="2">
    <source>
        <dbReference type="Proteomes" id="UP000282574"/>
    </source>
</evidence>
<protein>
    <submittedName>
        <fullName evidence="1">Uncharacterized protein</fullName>
    </submittedName>
</protein>
<dbReference type="AlphaFoldDB" id="A0AB37UIY7"/>
<reference evidence="1 2" key="1">
    <citation type="journal article" date="2019" name="Genome Biol. Evol.">
        <title>Day and night: Metabolic profiles and evolutionary relationships of six axenic non-marine cyanobacteria.</title>
        <authorList>
            <person name="Will S.E."/>
            <person name="Henke P."/>
            <person name="Boedeker C."/>
            <person name="Huang S."/>
            <person name="Brinkmann H."/>
            <person name="Rohde M."/>
            <person name="Jarek M."/>
            <person name="Friedl T."/>
            <person name="Seufert S."/>
            <person name="Schumacher M."/>
            <person name="Overmann J."/>
            <person name="Neumann-Schaal M."/>
            <person name="Petersen J."/>
        </authorList>
    </citation>
    <scope>NUCLEOTIDE SEQUENCE [LARGE SCALE GENOMIC DNA]</scope>
    <source>
        <strain evidence="1 2">SAG 39.79</strain>
    </source>
</reference>
<keyword evidence="2" id="KW-1185">Reference proteome</keyword>
<name>A0AB37UIY7_9CYAN</name>
<dbReference type="EMBL" id="RSCK01000027">
    <property type="protein sequence ID" value="RUT11350.1"/>
    <property type="molecule type" value="Genomic_DNA"/>
</dbReference>
<evidence type="ECO:0000313" key="1">
    <source>
        <dbReference type="EMBL" id="RUT11350.1"/>
    </source>
</evidence>